<keyword evidence="3" id="KW-0547">Nucleotide-binding</keyword>
<accession>A0A919G5A6</accession>
<reference evidence="3" key="1">
    <citation type="journal article" date="2014" name="Int. J. Syst. Evol. Microbiol.">
        <title>Complete genome sequence of Corynebacterium casei LMG S-19264T (=DSM 44701T), isolated from a smear-ripened cheese.</title>
        <authorList>
            <consortium name="US DOE Joint Genome Institute (JGI-PGF)"/>
            <person name="Walter F."/>
            <person name="Albersmeier A."/>
            <person name="Kalinowski J."/>
            <person name="Ruckert C."/>
        </authorList>
    </citation>
    <scope>NUCLEOTIDE SEQUENCE</scope>
    <source>
        <strain evidence="3">JCM 5069</strain>
    </source>
</reference>
<feature type="domain" description="Histidine kinase/HSP90-like ATPase" evidence="2">
    <location>
        <begin position="40"/>
        <end position="170"/>
    </location>
</feature>
<name>A0A919G5A6_9ACTN</name>
<dbReference type="GO" id="GO:0004674">
    <property type="term" value="F:protein serine/threonine kinase activity"/>
    <property type="evidence" value="ECO:0007669"/>
    <property type="project" value="UniProtKB-KW"/>
</dbReference>
<evidence type="ECO:0000256" key="1">
    <source>
        <dbReference type="ARBA" id="ARBA00022527"/>
    </source>
</evidence>
<dbReference type="PANTHER" id="PTHR35526:SF3">
    <property type="entry name" value="ANTI-SIGMA-F FACTOR RSBW"/>
    <property type="match status" value="1"/>
</dbReference>
<dbReference type="EMBL" id="BNCD01000006">
    <property type="protein sequence ID" value="GHH77535.1"/>
    <property type="molecule type" value="Genomic_DNA"/>
</dbReference>
<dbReference type="CDD" id="cd16936">
    <property type="entry name" value="HATPase_RsbW-like"/>
    <property type="match status" value="1"/>
</dbReference>
<comment type="caution">
    <text evidence="3">The sequence shown here is derived from an EMBL/GenBank/DDBJ whole genome shotgun (WGS) entry which is preliminary data.</text>
</comment>
<dbReference type="SUPFAM" id="SSF55874">
    <property type="entry name" value="ATPase domain of HSP90 chaperone/DNA topoisomerase II/histidine kinase"/>
    <property type="match status" value="1"/>
</dbReference>
<evidence type="ECO:0000313" key="4">
    <source>
        <dbReference type="Proteomes" id="UP000603708"/>
    </source>
</evidence>
<proteinExistence type="predicted"/>
<reference evidence="3" key="2">
    <citation type="submission" date="2020-09" db="EMBL/GenBank/DDBJ databases">
        <authorList>
            <person name="Sun Q."/>
            <person name="Ohkuma M."/>
        </authorList>
    </citation>
    <scope>NUCLEOTIDE SEQUENCE</scope>
    <source>
        <strain evidence="3">JCM 5069</strain>
    </source>
</reference>
<keyword evidence="1" id="KW-0808">Transferase</keyword>
<gene>
    <name evidence="3" type="ORF">GCM10018793_25840</name>
</gene>
<evidence type="ECO:0000313" key="3">
    <source>
        <dbReference type="EMBL" id="GHH77535.1"/>
    </source>
</evidence>
<dbReference type="PANTHER" id="PTHR35526">
    <property type="entry name" value="ANTI-SIGMA-F FACTOR RSBW-RELATED"/>
    <property type="match status" value="1"/>
</dbReference>
<keyword evidence="1" id="KW-0723">Serine/threonine-protein kinase</keyword>
<dbReference type="Proteomes" id="UP000603708">
    <property type="component" value="Unassembled WGS sequence"/>
</dbReference>
<dbReference type="InterPro" id="IPR036890">
    <property type="entry name" value="HATPase_C_sf"/>
</dbReference>
<keyword evidence="3" id="KW-0067">ATP-binding</keyword>
<dbReference type="GO" id="GO:0005524">
    <property type="term" value="F:ATP binding"/>
    <property type="evidence" value="ECO:0007669"/>
    <property type="project" value="UniProtKB-KW"/>
</dbReference>
<evidence type="ECO:0000259" key="2">
    <source>
        <dbReference type="Pfam" id="PF13581"/>
    </source>
</evidence>
<dbReference type="Pfam" id="PF13581">
    <property type="entry name" value="HATPase_c_2"/>
    <property type="match status" value="1"/>
</dbReference>
<sequence length="181" mass="19532">MVARESKHAANTLAVGAPRRSMHDAANGHFRSLTVYAESPDCAKAARDMIRSSLQTWGLSHAVDAAQLVVSELVANVVHHAVPDNHLAEPGAGRRIDVTVMTWPEVLILAVSDEDSAPPDLPPGEFVSPNLAGGLLEAMVPDRGRGLLITQRLAESVWWSPGVKGGKSVWCRFDLDRLRAF</sequence>
<protein>
    <submittedName>
        <fullName evidence="3">ATP-binding protein</fullName>
    </submittedName>
</protein>
<dbReference type="AlphaFoldDB" id="A0A919G5A6"/>
<organism evidence="3 4">
    <name type="scientific">Streptomyces sulfonofaciens</name>
    <dbReference type="NCBI Taxonomy" id="68272"/>
    <lineage>
        <taxon>Bacteria</taxon>
        <taxon>Bacillati</taxon>
        <taxon>Actinomycetota</taxon>
        <taxon>Actinomycetes</taxon>
        <taxon>Kitasatosporales</taxon>
        <taxon>Streptomycetaceae</taxon>
        <taxon>Streptomyces</taxon>
    </lineage>
</organism>
<keyword evidence="4" id="KW-1185">Reference proteome</keyword>
<dbReference type="Gene3D" id="3.30.565.10">
    <property type="entry name" value="Histidine kinase-like ATPase, C-terminal domain"/>
    <property type="match status" value="1"/>
</dbReference>
<dbReference type="InterPro" id="IPR050267">
    <property type="entry name" value="Anti-sigma-factor_SerPK"/>
</dbReference>
<dbReference type="InterPro" id="IPR003594">
    <property type="entry name" value="HATPase_dom"/>
</dbReference>
<keyword evidence="1" id="KW-0418">Kinase</keyword>